<organism evidence="1 2">
    <name type="scientific">Helicobacter pylori</name>
    <name type="common">Campylobacter pylori</name>
    <dbReference type="NCBI Taxonomy" id="210"/>
    <lineage>
        <taxon>Bacteria</taxon>
        <taxon>Pseudomonadati</taxon>
        <taxon>Campylobacterota</taxon>
        <taxon>Epsilonproteobacteria</taxon>
        <taxon>Campylobacterales</taxon>
        <taxon>Helicobacteraceae</taxon>
        <taxon>Helicobacter</taxon>
    </lineage>
</organism>
<evidence type="ECO:0000313" key="1">
    <source>
        <dbReference type="EMBL" id="MDU9790778.1"/>
    </source>
</evidence>
<feature type="non-terminal residue" evidence="1">
    <location>
        <position position="1"/>
    </location>
</feature>
<proteinExistence type="predicted"/>
<comment type="caution">
    <text evidence="1">The sequence shown here is derived from an EMBL/GenBank/DDBJ whole genome shotgun (WGS) entry which is preliminary data.</text>
</comment>
<evidence type="ECO:0000313" key="2">
    <source>
        <dbReference type="Proteomes" id="UP001262343"/>
    </source>
</evidence>
<gene>
    <name evidence="1" type="ORF">RGC53_08300</name>
</gene>
<reference evidence="1" key="1">
    <citation type="submission" date="2023-08" db="EMBL/GenBank/DDBJ databases">
        <title>First insite into the whole-genome sequence variations in clarithromycin resistant Helicobacter pylori clinical isolates in Russia.</title>
        <authorList>
            <person name="Starkova D.A."/>
            <person name="Svarval A.V."/>
            <person name="Polev D.E."/>
            <person name="Saitova A.T."/>
            <person name="Gladyshev N.S."/>
            <person name="Egorova S.A."/>
        </authorList>
    </citation>
    <scope>NUCLEOTIDE SEQUENCE</scope>
    <source>
        <strain evidence="1">HP96</strain>
    </source>
</reference>
<dbReference type="RefSeq" id="WP_316470605.1">
    <property type="nucleotide sequence ID" value="NZ_JAVKQK010000085.1"/>
</dbReference>
<protein>
    <submittedName>
        <fullName evidence="1">Uncharacterized protein</fullName>
    </submittedName>
</protein>
<dbReference type="AlphaFoldDB" id="A0AAW8XH49"/>
<feature type="non-terminal residue" evidence="1">
    <location>
        <position position="85"/>
    </location>
</feature>
<name>A0AAW8XH49_HELPX</name>
<accession>A0AAW8XH49</accession>
<sequence>QVEANDRELASARENKAVRQQSKLGLAVDQIAEKLGITVDAVLEHQANPVDRLPQFPKPRFKDSTRKALLAGDRMFDISLRLTQL</sequence>
<dbReference type="Proteomes" id="UP001262343">
    <property type="component" value="Unassembled WGS sequence"/>
</dbReference>
<dbReference type="EMBL" id="JAVKQK010000085">
    <property type="protein sequence ID" value="MDU9790778.1"/>
    <property type="molecule type" value="Genomic_DNA"/>
</dbReference>